<organism evidence="2 3">
    <name type="scientific">Acanthaster planci</name>
    <name type="common">Crown-of-thorns starfish</name>
    <dbReference type="NCBI Taxonomy" id="133434"/>
    <lineage>
        <taxon>Eukaryota</taxon>
        <taxon>Metazoa</taxon>
        <taxon>Echinodermata</taxon>
        <taxon>Eleutherozoa</taxon>
        <taxon>Asterozoa</taxon>
        <taxon>Asteroidea</taxon>
        <taxon>Valvatacea</taxon>
        <taxon>Valvatida</taxon>
        <taxon>Acanthasteridae</taxon>
        <taxon>Acanthaster</taxon>
    </lineage>
</organism>
<keyword evidence="1" id="KW-0812">Transmembrane</keyword>
<dbReference type="AlphaFoldDB" id="A0A8B7Z712"/>
<dbReference type="OMA" id="ENEYKCA"/>
<accession>A0A8B7Z712</accession>
<dbReference type="KEGG" id="aplc:110984571"/>
<keyword evidence="1" id="KW-1133">Transmembrane helix</keyword>
<dbReference type="PANTHER" id="PTHR23320:SF130">
    <property type="entry name" value="TRANSMEMBRANE PROTEIN 212"/>
    <property type="match status" value="1"/>
</dbReference>
<dbReference type="RefSeq" id="XP_022100581.1">
    <property type="nucleotide sequence ID" value="XM_022244889.1"/>
</dbReference>
<protein>
    <submittedName>
        <fullName evidence="3 4">Uncharacterized protein LOC110984571</fullName>
    </submittedName>
</protein>
<evidence type="ECO:0000256" key="1">
    <source>
        <dbReference type="SAM" id="Phobius"/>
    </source>
</evidence>
<evidence type="ECO:0000313" key="4">
    <source>
        <dbReference type="RefSeq" id="XP_022100581.1"/>
    </source>
</evidence>
<proteinExistence type="predicted"/>
<dbReference type="InterPro" id="IPR030417">
    <property type="entry name" value="MS4A"/>
</dbReference>
<gene>
    <name evidence="3 4" type="primary">LOC110984571</name>
</gene>
<name>A0A8B7Z712_ACAPL</name>
<dbReference type="PANTHER" id="PTHR23320">
    <property type="entry name" value="MEMBRANE-SPANNING 4-DOMAINS SUBFAMILY A MS4A -RELATED"/>
    <property type="match status" value="1"/>
</dbReference>
<feature type="transmembrane region" description="Helical" evidence="1">
    <location>
        <begin position="43"/>
        <end position="61"/>
    </location>
</feature>
<keyword evidence="1" id="KW-0472">Membrane</keyword>
<feature type="transmembrane region" description="Helical" evidence="1">
    <location>
        <begin position="73"/>
        <end position="93"/>
    </location>
</feature>
<evidence type="ECO:0000313" key="2">
    <source>
        <dbReference type="Proteomes" id="UP000694845"/>
    </source>
</evidence>
<evidence type="ECO:0000313" key="3">
    <source>
        <dbReference type="RefSeq" id="XP_022100580.1"/>
    </source>
</evidence>
<dbReference type="RefSeq" id="XP_022100580.1">
    <property type="nucleotide sequence ID" value="XM_022244888.1"/>
</dbReference>
<feature type="transmembrane region" description="Helical" evidence="1">
    <location>
        <begin position="113"/>
        <end position="134"/>
    </location>
</feature>
<keyword evidence="2" id="KW-1185">Reference proteome</keyword>
<reference evidence="3 4" key="1">
    <citation type="submission" date="2025-04" db="UniProtKB">
        <authorList>
            <consortium name="RefSeq"/>
        </authorList>
    </citation>
    <scope>IDENTIFICATION</scope>
</reference>
<dbReference type="GeneID" id="110984571"/>
<sequence>MSTFKCPLATLGAFHIVDGIVNPAAWGISWLFYGYVSTVAAPVWGGVVFFIPAGILTILAGTNGSRGVANWSLVMNIFAGIVAVVVIVFSGIMASTNFSYGLGAHGACNVISILSAALEIVISIMGAIYSGLVISRGGPAQTTTAQAPTLGYNIQAVQQYPGQQFQAQQYPGQQVQAMQYPGQQAQAMQYPAAPQEQTY</sequence>
<dbReference type="Proteomes" id="UP000694845">
    <property type="component" value="Unplaced"/>
</dbReference>
<dbReference type="OrthoDB" id="10598475at2759"/>